<keyword evidence="4" id="KW-0547">Nucleotide-binding</keyword>
<keyword evidence="4" id="KW-0067">ATP-binding</keyword>
<protein>
    <recommendedName>
        <fullName evidence="9">Golgi apyrase</fullName>
    </recommendedName>
</protein>
<keyword evidence="6" id="KW-0472">Membrane</keyword>
<dbReference type="OrthoDB" id="6372431at2759"/>
<dbReference type="AlphaFoldDB" id="A0A1E4RIH8"/>
<name>A0A1E4RIH8_9ASCO</name>
<dbReference type="Gene3D" id="3.30.420.150">
    <property type="entry name" value="Exopolyphosphatase. Domain 2"/>
    <property type="match status" value="1"/>
</dbReference>
<feature type="region of interest" description="Disordered" evidence="5">
    <location>
        <begin position="1"/>
        <end position="25"/>
    </location>
</feature>
<dbReference type="RefSeq" id="XP_020076103.1">
    <property type="nucleotide sequence ID" value="XM_020221315.1"/>
</dbReference>
<dbReference type="GO" id="GO:0046036">
    <property type="term" value="P:CTP metabolic process"/>
    <property type="evidence" value="ECO:0007669"/>
    <property type="project" value="TreeGrafter"/>
</dbReference>
<feature type="transmembrane region" description="Helical" evidence="6">
    <location>
        <begin position="675"/>
        <end position="693"/>
    </location>
</feature>
<dbReference type="GO" id="GO:0045134">
    <property type="term" value="F:UDP phosphatase activity"/>
    <property type="evidence" value="ECO:0007669"/>
    <property type="project" value="TreeGrafter"/>
</dbReference>
<feature type="active site" description="Proton acceptor" evidence="3">
    <location>
        <position position="228"/>
    </location>
</feature>
<keyword evidence="6" id="KW-1133">Transmembrane helix</keyword>
<keyword evidence="6" id="KW-0812">Transmembrane</keyword>
<keyword evidence="2" id="KW-0378">Hydrolase</keyword>
<dbReference type="PANTHER" id="PTHR11782:SF121">
    <property type="entry name" value="NUCLEOSIDE-DIPHOSPHATASE MIG-23"/>
    <property type="match status" value="1"/>
</dbReference>
<evidence type="ECO:0000256" key="5">
    <source>
        <dbReference type="SAM" id="MobiDB-lite"/>
    </source>
</evidence>
<evidence type="ECO:0000256" key="6">
    <source>
        <dbReference type="SAM" id="Phobius"/>
    </source>
</evidence>
<dbReference type="EMBL" id="KV454541">
    <property type="protein sequence ID" value="ODV67036.1"/>
    <property type="molecule type" value="Genomic_DNA"/>
</dbReference>
<gene>
    <name evidence="7" type="ORF">HYPBUDRAFT_152987</name>
</gene>
<evidence type="ECO:0000256" key="1">
    <source>
        <dbReference type="ARBA" id="ARBA00009283"/>
    </source>
</evidence>
<evidence type="ECO:0008006" key="9">
    <source>
        <dbReference type="Google" id="ProtNLM"/>
    </source>
</evidence>
<feature type="binding site" evidence="4">
    <location>
        <begin position="265"/>
        <end position="269"/>
    </location>
    <ligand>
        <name>ATP</name>
        <dbReference type="ChEBI" id="CHEBI:30616"/>
    </ligand>
</feature>
<feature type="compositionally biased region" description="Acidic residues" evidence="5">
    <location>
        <begin position="93"/>
        <end position="106"/>
    </location>
</feature>
<dbReference type="GO" id="GO:0006256">
    <property type="term" value="P:UDP catabolic process"/>
    <property type="evidence" value="ECO:0007669"/>
    <property type="project" value="TreeGrafter"/>
</dbReference>
<evidence type="ECO:0000313" key="7">
    <source>
        <dbReference type="EMBL" id="ODV67036.1"/>
    </source>
</evidence>
<dbReference type="PANTHER" id="PTHR11782">
    <property type="entry name" value="ADENOSINE/GUANOSINE DIPHOSPHATASE"/>
    <property type="match status" value="1"/>
</dbReference>
<dbReference type="Gene3D" id="3.30.420.40">
    <property type="match status" value="1"/>
</dbReference>
<dbReference type="GeneID" id="30995864"/>
<evidence type="ECO:0000256" key="2">
    <source>
        <dbReference type="ARBA" id="ARBA00022801"/>
    </source>
</evidence>
<dbReference type="STRING" id="984485.A0A1E4RIH8"/>
<dbReference type="GO" id="GO:0005794">
    <property type="term" value="C:Golgi apparatus"/>
    <property type="evidence" value="ECO:0007669"/>
    <property type="project" value="UniProtKB-ARBA"/>
</dbReference>
<proteinExistence type="inferred from homology"/>
<dbReference type="GO" id="GO:0017111">
    <property type="term" value="F:ribonucleoside triphosphate phosphatase activity"/>
    <property type="evidence" value="ECO:0007669"/>
    <property type="project" value="TreeGrafter"/>
</dbReference>
<dbReference type="Proteomes" id="UP000095085">
    <property type="component" value="Unassembled WGS sequence"/>
</dbReference>
<organism evidence="7 8">
    <name type="scientific">Hyphopichia burtonii NRRL Y-1933</name>
    <dbReference type="NCBI Taxonomy" id="984485"/>
    <lineage>
        <taxon>Eukaryota</taxon>
        <taxon>Fungi</taxon>
        <taxon>Dikarya</taxon>
        <taxon>Ascomycota</taxon>
        <taxon>Saccharomycotina</taxon>
        <taxon>Pichiomycetes</taxon>
        <taxon>Debaryomycetaceae</taxon>
        <taxon>Hyphopichia</taxon>
    </lineage>
</organism>
<comment type="similarity">
    <text evidence="1">Belongs to the GDA1/CD39 NTPase family.</text>
</comment>
<dbReference type="GO" id="GO:0004382">
    <property type="term" value="F:GDP phosphatase activity"/>
    <property type="evidence" value="ECO:0007669"/>
    <property type="project" value="TreeGrafter"/>
</dbReference>
<sequence length="777" mass="87921">MVSQLKSKRLAETRDEKKEKKIKTGPLKSEEGIPYDYIVIVDSGSGGSRVFVYNWLNPYHALQQGHDMAQHAKSLTLVKKFSFDERDSKENDSESESDSDSENESGEDNKQNKNKNKGEFNNIKFPKIGLKKNWHRKISPGVSSFNLSPQKVGNRHIKNLLSLASKVVPKSEHTRTPIFLHSTAGMRLLPPNEQSYILENICSYIQYNLDFYIPDCATHINVIDGDIEGLYGWLSINYLIDSFDHPGKHAHGKNHTTYGLLDMGGASTQVVFQPNSTEVDEHSNNLYKIHLSELPLLQNGSFNTNNIIGNYTVPVSKDYNIYSDSFLGFGMYQAHNRYLSFLTEKFRKDNDLDGEAGNFYSSITTPVPDPCLPKGYTISNKINDVNVDFIGESNFEKCLESIFPVLVNTTHSAGNTNGKGSENCKQYNAGDQVSSCLLNDLIPSFDFDVNHFVGVSGYWDALTHLLSYESRLPKRKDKNQKSNQDSKNQESYDYNVIYKQTSKLCSQSLSQLFELNNVKPEKLRLSESDLSELCFKSSWILNFLHLGLGFPRFGIDEIPNKDNQFKSLQLAEKLGGSKFSWTLGRALLYANDEYVQAFNNYTTDNNLPPSSLLQRPGYYYTAVSSVFHYGAEQSGISPRPQYTEPVAGAKYPQFDYETDLDNGDVLKWYVQPHRWYGIAVLMSLLGIIVWLMLGETGRKSLVNKIRLKTRNGIYKVNDLFKKNKSSNGIYSRVPTDSNQHPTDLEVAGYELNNMGSRESSNESQDPTFKIESDDESN</sequence>
<dbReference type="GO" id="GO:0005524">
    <property type="term" value="F:ATP binding"/>
    <property type="evidence" value="ECO:0007669"/>
    <property type="project" value="UniProtKB-KW"/>
</dbReference>
<accession>A0A1E4RIH8</accession>
<feature type="region of interest" description="Disordered" evidence="5">
    <location>
        <begin position="750"/>
        <end position="777"/>
    </location>
</feature>
<dbReference type="GO" id="GO:0016020">
    <property type="term" value="C:membrane"/>
    <property type="evidence" value="ECO:0007669"/>
    <property type="project" value="TreeGrafter"/>
</dbReference>
<evidence type="ECO:0000256" key="3">
    <source>
        <dbReference type="PIRSR" id="PIRSR600407-1"/>
    </source>
</evidence>
<feature type="region of interest" description="Disordered" evidence="5">
    <location>
        <begin position="85"/>
        <end position="121"/>
    </location>
</feature>
<dbReference type="Pfam" id="PF01150">
    <property type="entry name" value="GDA1_CD39"/>
    <property type="match status" value="1"/>
</dbReference>
<dbReference type="InterPro" id="IPR000407">
    <property type="entry name" value="GDA1_CD39_NTPase"/>
</dbReference>
<keyword evidence="8" id="KW-1185">Reference proteome</keyword>
<evidence type="ECO:0000313" key="8">
    <source>
        <dbReference type="Proteomes" id="UP000095085"/>
    </source>
</evidence>
<feature type="compositionally biased region" description="Basic and acidic residues" evidence="5">
    <location>
        <begin position="9"/>
        <end position="19"/>
    </location>
</feature>
<evidence type="ECO:0000256" key="4">
    <source>
        <dbReference type="PIRSR" id="PIRSR600407-2"/>
    </source>
</evidence>
<feature type="compositionally biased region" description="Polar residues" evidence="5">
    <location>
        <begin position="753"/>
        <end position="766"/>
    </location>
</feature>
<reference evidence="8" key="1">
    <citation type="submission" date="2016-05" db="EMBL/GenBank/DDBJ databases">
        <title>Comparative genomics of biotechnologically important yeasts.</title>
        <authorList>
            <consortium name="DOE Joint Genome Institute"/>
            <person name="Riley R."/>
            <person name="Haridas S."/>
            <person name="Wolfe K.H."/>
            <person name="Lopes M.R."/>
            <person name="Hittinger C.T."/>
            <person name="Goker M."/>
            <person name="Salamov A."/>
            <person name="Wisecaver J."/>
            <person name="Long T.M."/>
            <person name="Aerts A.L."/>
            <person name="Barry K."/>
            <person name="Choi C."/>
            <person name="Clum A."/>
            <person name="Coughlan A.Y."/>
            <person name="Deshpande S."/>
            <person name="Douglass A.P."/>
            <person name="Hanson S.J."/>
            <person name="Klenk H.-P."/>
            <person name="Labutti K."/>
            <person name="Lapidus A."/>
            <person name="Lindquist E."/>
            <person name="Lipzen A."/>
            <person name="Meier-Kolthoff J.P."/>
            <person name="Ohm R.A."/>
            <person name="Otillar R.P."/>
            <person name="Pangilinan J."/>
            <person name="Peng Y."/>
            <person name="Rokas A."/>
            <person name="Rosa C.A."/>
            <person name="Scheuner C."/>
            <person name="Sibirny A.A."/>
            <person name="Slot J.C."/>
            <person name="Stielow J.B."/>
            <person name="Sun H."/>
            <person name="Kurtzman C.P."/>
            <person name="Blackwell M."/>
            <person name="Grigoriev I.V."/>
            <person name="Jeffries T.W."/>
        </authorList>
    </citation>
    <scope>NUCLEOTIDE SEQUENCE [LARGE SCALE GENOMIC DNA]</scope>
    <source>
        <strain evidence="8">NRRL Y-1933</strain>
    </source>
</reference>